<dbReference type="Gramene" id="PGSC0003DMT400095243">
    <property type="protein sequence ID" value="PGSC0003DMT400095243"/>
    <property type="gene ID" value="PGSC0003DMG400044814"/>
</dbReference>
<accession>M1DVV5</accession>
<evidence type="ECO:0000313" key="2">
    <source>
        <dbReference type="Proteomes" id="UP000011115"/>
    </source>
</evidence>
<protein>
    <submittedName>
        <fullName evidence="1">Uncharacterized protein</fullName>
    </submittedName>
</protein>
<proteinExistence type="predicted"/>
<dbReference type="AlphaFoldDB" id="M1DVV5"/>
<keyword evidence="2" id="KW-1185">Reference proteome</keyword>
<dbReference type="PaxDb" id="4113-PGSC0003DMT400095243"/>
<sequence>MALSHTSKIKDGEGIYGVSSIFDGNKVKIINLVKRTTIGSNKNDVVSPVAVRNVVGVPAPKMLSSLTKIDDNENDEILLSRTSETSSSSSSSFLLIELNILGAGHRLRSYLQRHRPCCSLQLSSGQEQQIPLCFHKK</sequence>
<reference evidence="1" key="2">
    <citation type="submission" date="2015-06" db="UniProtKB">
        <authorList>
            <consortium name="EnsemblPlants"/>
        </authorList>
    </citation>
    <scope>IDENTIFICATION</scope>
    <source>
        <strain evidence="1">DM1-3 516 R44</strain>
    </source>
</reference>
<organism evidence="1 2">
    <name type="scientific">Solanum tuberosum</name>
    <name type="common">Potato</name>
    <dbReference type="NCBI Taxonomy" id="4113"/>
    <lineage>
        <taxon>Eukaryota</taxon>
        <taxon>Viridiplantae</taxon>
        <taxon>Streptophyta</taxon>
        <taxon>Embryophyta</taxon>
        <taxon>Tracheophyta</taxon>
        <taxon>Spermatophyta</taxon>
        <taxon>Magnoliopsida</taxon>
        <taxon>eudicotyledons</taxon>
        <taxon>Gunneridae</taxon>
        <taxon>Pentapetalae</taxon>
        <taxon>asterids</taxon>
        <taxon>lamiids</taxon>
        <taxon>Solanales</taxon>
        <taxon>Solanaceae</taxon>
        <taxon>Solanoideae</taxon>
        <taxon>Solaneae</taxon>
        <taxon>Solanum</taxon>
    </lineage>
</organism>
<name>M1DVV5_SOLTU</name>
<dbReference type="HOGENOM" id="CLU_1868793_0_0_1"/>
<dbReference type="Proteomes" id="UP000011115">
    <property type="component" value="Unassembled WGS sequence"/>
</dbReference>
<evidence type="ECO:0000313" key="1">
    <source>
        <dbReference type="EnsemblPlants" id="PGSC0003DMT400095243"/>
    </source>
</evidence>
<dbReference type="EnsemblPlants" id="PGSC0003DMT400095243">
    <property type="protein sequence ID" value="PGSC0003DMT400095243"/>
    <property type="gene ID" value="PGSC0003DMG400044814"/>
</dbReference>
<reference evidence="2" key="1">
    <citation type="journal article" date="2011" name="Nature">
        <title>Genome sequence and analysis of the tuber crop potato.</title>
        <authorList>
            <consortium name="The Potato Genome Sequencing Consortium"/>
        </authorList>
    </citation>
    <scope>NUCLEOTIDE SEQUENCE [LARGE SCALE GENOMIC DNA]</scope>
    <source>
        <strain evidence="2">cv. DM1-3 516 R44</strain>
    </source>
</reference>
<dbReference type="InParanoid" id="M1DVV5"/>